<organism evidence="3 4">
    <name type="scientific">Cherax quadricarinatus</name>
    <name type="common">Australian red claw crayfish</name>
    <dbReference type="NCBI Taxonomy" id="27406"/>
    <lineage>
        <taxon>Eukaryota</taxon>
        <taxon>Metazoa</taxon>
        <taxon>Ecdysozoa</taxon>
        <taxon>Arthropoda</taxon>
        <taxon>Crustacea</taxon>
        <taxon>Multicrustacea</taxon>
        <taxon>Malacostraca</taxon>
        <taxon>Eumalacostraca</taxon>
        <taxon>Eucarida</taxon>
        <taxon>Decapoda</taxon>
        <taxon>Pleocyemata</taxon>
        <taxon>Astacidea</taxon>
        <taxon>Parastacoidea</taxon>
        <taxon>Parastacidae</taxon>
        <taxon>Cherax</taxon>
    </lineage>
</organism>
<protein>
    <submittedName>
        <fullName evidence="3">Uncharacterized protein</fullName>
    </submittedName>
</protein>
<feature type="compositionally biased region" description="Polar residues" evidence="1">
    <location>
        <begin position="145"/>
        <end position="163"/>
    </location>
</feature>
<feature type="compositionally biased region" description="Pro residues" evidence="1">
    <location>
        <begin position="201"/>
        <end position="210"/>
    </location>
</feature>
<keyword evidence="4" id="KW-1185">Reference proteome</keyword>
<dbReference type="EMBL" id="JARKIK010000054">
    <property type="protein sequence ID" value="KAK8733221.1"/>
    <property type="molecule type" value="Genomic_DNA"/>
</dbReference>
<dbReference type="AlphaFoldDB" id="A0AAW0X1Z7"/>
<feature type="region of interest" description="Disordered" evidence="1">
    <location>
        <begin position="178"/>
        <end position="220"/>
    </location>
</feature>
<name>A0AAW0X1Z7_CHEQU</name>
<feature type="region of interest" description="Disordered" evidence="1">
    <location>
        <begin position="122"/>
        <end position="166"/>
    </location>
</feature>
<comment type="caution">
    <text evidence="3">The sequence shown here is derived from an EMBL/GenBank/DDBJ whole genome shotgun (WGS) entry which is preliminary data.</text>
</comment>
<feature type="compositionally biased region" description="Pro residues" evidence="1">
    <location>
        <begin position="291"/>
        <end position="326"/>
    </location>
</feature>
<evidence type="ECO:0000256" key="1">
    <source>
        <dbReference type="SAM" id="MobiDB-lite"/>
    </source>
</evidence>
<feature type="region of interest" description="Disordered" evidence="1">
    <location>
        <begin position="252"/>
        <end position="425"/>
    </location>
</feature>
<accession>A0AAW0X1Z7</accession>
<sequence>GQRRRMARQCVWLVMAAAATLSQGLPKVDGGKIFFPESPAPEELITAAEEPITAAEEPITAADTEFRENRGLWESDLFFLQKLSGLFGGENEQQPQRRKTLAHSNLRPELLPPQMLYTHRRTGTNAPGHHNQVRKGIKKPPWPQRLSSNQGSHALRTPLQNSPGLKPFRQVIQITAPPRYEIPPPLDDPGQHSQNHLGPLRLPPPPPLPPKSAFSNTPVQHLGNFPYQFVKPEDQGAHNNDIIPQYFSSAAPSRVDISPPRAAPPHPNALRPPQSLPNIPKTPLSSHPNIPKTPPPSHLNIPKTPPPFHSNIPRPPPPHSSHPRPPTSDTNSLRNTPPPPSQNPSRLPPPPPKPLKSKKPTLLGSFTNLTPGVFGNAQPPHKHPRPAPQPQRVFFPPNPNPSQNDIRPSLEFKPSPQEGKTAADAFQPVFVASPFMDDLGDDVMKPMMVKALSTTTTTSRPQLQDFF</sequence>
<keyword evidence="2" id="KW-0732">Signal</keyword>
<feature type="signal peptide" evidence="2">
    <location>
        <begin position="1"/>
        <end position="22"/>
    </location>
</feature>
<feature type="compositionally biased region" description="Pro residues" evidence="1">
    <location>
        <begin position="336"/>
        <end position="354"/>
    </location>
</feature>
<feature type="chain" id="PRO_5043889415" evidence="2">
    <location>
        <begin position="23"/>
        <end position="467"/>
    </location>
</feature>
<evidence type="ECO:0000313" key="3">
    <source>
        <dbReference type="EMBL" id="KAK8733221.1"/>
    </source>
</evidence>
<reference evidence="3 4" key="1">
    <citation type="journal article" date="2024" name="BMC Genomics">
        <title>Genome assembly of redclaw crayfish (Cherax quadricarinatus) provides insights into its immune adaptation and hypoxia tolerance.</title>
        <authorList>
            <person name="Liu Z."/>
            <person name="Zheng J."/>
            <person name="Li H."/>
            <person name="Fang K."/>
            <person name="Wang S."/>
            <person name="He J."/>
            <person name="Zhou D."/>
            <person name="Weng S."/>
            <person name="Chi M."/>
            <person name="Gu Z."/>
            <person name="He J."/>
            <person name="Li F."/>
            <person name="Wang M."/>
        </authorList>
    </citation>
    <scope>NUCLEOTIDE SEQUENCE [LARGE SCALE GENOMIC DNA]</scope>
    <source>
        <strain evidence="3">ZL_2023a</strain>
    </source>
</reference>
<proteinExistence type="predicted"/>
<feature type="non-terminal residue" evidence="3">
    <location>
        <position position="1"/>
    </location>
</feature>
<evidence type="ECO:0000313" key="4">
    <source>
        <dbReference type="Proteomes" id="UP001445076"/>
    </source>
</evidence>
<dbReference type="Proteomes" id="UP001445076">
    <property type="component" value="Unassembled WGS sequence"/>
</dbReference>
<gene>
    <name evidence="3" type="ORF">OTU49_006531</name>
</gene>
<evidence type="ECO:0000256" key="2">
    <source>
        <dbReference type="SAM" id="SignalP"/>
    </source>
</evidence>